<dbReference type="GO" id="GO:0016020">
    <property type="term" value="C:membrane"/>
    <property type="evidence" value="ECO:0007669"/>
    <property type="project" value="TreeGrafter"/>
</dbReference>
<feature type="transmembrane region" description="Helical" evidence="4">
    <location>
        <begin position="307"/>
        <end position="326"/>
    </location>
</feature>
<dbReference type="Pfam" id="PF00106">
    <property type="entry name" value="adh_short"/>
    <property type="match status" value="1"/>
</dbReference>
<evidence type="ECO:0000313" key="5">
    <source>
        <dbReference type="EMBL" id="UGS36171.1"/>
    </source>
</evidence>
<dbReference type="SUPFAM" id="SSF51735">
    <property type="entry name" value="NAD(P)-binding Rossmann-fold domains"/>
    <property type="match status" value="1"/>
</dbReference>
<evidence type="ECO:0000256" key="4">
    <source>
        <dbReference type="SAM" id="Phobius"/>
    </source>
</evidence>
<evidence type="ECO:0000256" key="1">
    <source>
        <dbReference type="ARBA" id="ARBA00006484"/>
    </source>
</evidence>
<dbReference type="EMBL" id="CP087164">
    <property type="protein sequence ID" value="UGS36171.1"/>
    <property type="molecule type" value="Genomic_DNA"/>
</dbReference>
<dbReference type="PRINTS" id="PR00080">
    <property type="entry name" value="SDRFAMILY"/>
</dbReference>
<dbReference type="NCBIfam" id="NF005495">
    <property type="entry name" value="PRK07109.1"/>
    <property type="match status" value="1"/>
</dbReference>
<dbReference type="InterPro" id="IPR020904">
    <property type="entry name" value="Sc_DH/Rdtase_CS"/>
</dbReference>
<sequence>MSRVVVVTGASAGVGRATAKAFAARGDSVALVARGQEGLQAAAREVEQAGGRALVLPCDVSDAGAVEAAAERVERELGPIDVWVNAAMAAVLAFVHETAAEDARRVTEVTYLGVVHGTMSALRRMRPRDRGVIVQVGSAMAYRSIPLQATYCGAKFAIRGFTDSLRSELMHERSKVRVTMVQLPGLNTPQFTWVRTTLHRHPRPVPPVFQPEVAADAVVFAAEHRRREVWVGANSAIIIAGNKVAPRLGDWYLARTNVKAQQTDQPIDPSRPDYLYHPLGDRGTHGPFDEEAHPRSLQLALVKRRRLLLAAGAAGAAAAALIGSGAPRAVAARLR</sequence>
<organism evidence="5 6">
    <name type="scientific">Capillimicrobium parvum</name>
    <dbReference type="NCBI Taxonomy" id="2884022"/>
    <lineage>
        <taxon>Bacteria</taxon>
        <taxon>Bacillati</taxon>
        <taxon>Actinomycetota</taxon>
        <taxon>Thermoleophilia</taxon>
        <taxon>Solirubrobacterales</taxon>
        <taxon>Capillimicrobiaceae</taxon>
        <taxon>Capillimicrobium</taxon>
    </lineage>
</organism>
<keyword evidence="4" id="KW-0812">Transmembrane</keyword>
<dbReference type="Proteomes" id="UP001162834">
    <property type="component" value="Chromosome"/>
</dbReference>
<evidence type="ECO:0000313" key="6">
    <source>
        <dbReference type="Proteomes" id="UP001162834"/>
    </source>
</evidence>
<keyword evidence="4" id="KW-1133">Transmembrane helix</keyword>
<proteinExistence type="inferred from homology"/>
<gene>
    <name evidence="5" type="ORF">DSM104329_02571</name>
</gene>
<dbReference type="GO" id="GO:0016491">
    <property type="term" value="F:oxidoreductase activity"/>
    <property type="evidence" value="ECO:0007669"/>
    <property type="project" value="UniProtKB-KW"/>
</dbReference>
<evidence type="ECO:0008006" key="7">
    <source>
        <dbReference type="Google" id="ProtNLM"/>
    </source>
</evidence>
<dbReference type="KEGG" id="sbae:DSM104329_02571"/>
<dbReference type="PANTHER" id="PTHR44196:SF1">
    <property type="entry name" value="DEHYDROGENASE_REDUCTASE SDR FAMILY MEMBER 7B"/>
    <property type="match status" value="1"/>
</dbReference>
<dbReference type="InterPro" id="IPR036291">
    <property type="entry name" value="NAD(P)-bd_dom_sf"/>
</dbReference>
<evidence type="ECO:0000256" key="2">
    <source>
        <dbReference type="ARBA" id="ARBA00023002"/>
    </source>
</evidence>
<dbReference type="RefSeq" id="WP_259315847.1">
    <property type="nucleotide sequence ID" value="NZ_CP087164.1"/>
</dbReference>
<name>A0A9E6XYI8_9ACTN</name>
<dbReference type="Gene3D" id="3.40.50.720">
    <property type="entry name" value="NAD(P)-binding Rossmann-like Domain"/>
    <property type="match status" value="1"/>
</dbReference>
<keyword evidence="6" id="KW-1185">Reference proteome</keyword>
<keyword evidence="4" id="KW-0472">Membrane</keyword>
<dbReference type="PANTHER" id="PTHR44196">
    <property type="entry name" value="DEHYDROGENASE/REDUCTASE SDR FAMILY MEMBER 7B"/>
    <property type="match status" value="1"/>
</dbReference>
<dbReference type="PROSITE" id="PS00061">
    <property type="entry name" value="ADH_SHORT"/>
    <property type="match status" value="1"/>
</dbReference>
<dbReference type="InterPro" id="IPR002347">
    <property type="entry name" value="SDR_fam"/>
</dbReference>
<evidence type="ECO:0000256" key="3">
    <source>
        <dbReference type="RuleBase" id="RU000363"/>
    </source>
</evidence>
<dbReference type="PRINTS" id="PR00081">
    <property type="entry name" value="GDHRDH"/>
</dbReference>
<dbReference type="AlphaFoldDB" id="A0A9E6XYI8"/>
<comment type="similarity">
    <text evidence="1 3">Belongs to the short-chain dehydrogenases/reductases (SDR) family.</text>
</comment>
<accession>A0A9E6XYI8</accession>
<reference evidence="5" key="1">
    <citation type="journal article" date="2022" name="Int. J. Syst. Evol. Microbiol.">
        <title>Pseudomonas aegrilactucae sp. nov. and Pseudomonas morbosilactucae sp. nov., pathogens causing bacterial rot of lettuce in Japan.</title>
        <authorList>
            <person name="Sawada H."/>
            <person name="Fujikawa T."/>
            <person name="Satou M."/>
        </authorList>
    </citation>
    <scope>NUCLEOTIDE SEQUENCE</scope>
    <source>
        <strain evidence="5">0166_1</strain>
    </source>
</reference>
<keyword evidence="2" id="KW-0560">Oxidoreductase</keyword>
<protein>
    <recommendedName>
        <fullName evidence="7">Short-chain dehydrogenase</fullName>
    </recommendedName>
</protein>